<protein>
    <submittedName>
        <fullName evidence="3">Inter-alpha-trypsin inhibitor heavy chain H3</fullName>
    </submittedName>
</protein>
<reference evidence="3" key="1">
    <citation type="submission" date="2021-10" db="EMBL/GenBank/DDBJ databases">
        <title>Tropical sea cucumber genome reveals ecological adaptation and Cuvierian tubules defense mechanism.</title>
        <authorList>
            <person name="Chen T."/>
        </authorList>
    </citation>
    <scope>NUCLEOTIDE SEQUENCE</scope>
    <source>
        <strain evidence="3">Nanhai2018</strain>
        <tissue evidence="3">Muscle</tissue>
    </source>
</reference>
<gene>
    <name evidence="3" type="ORF">HOLleu_04834</name>
</gene>
<dbReference type="InterPro" id="IPR050934">
    <property type="entry name" value="ITIH"/>
</dbReference>
<evidence type="ECO:0000313" key="4">
    <source>
        <dbReference type="Proteomes" id="UP001152320"/>
    </source>
</evidence>
<name>A0A9Q1CIZ1_HOLLE</name>
<dbReference type="InterPro" id="IPR002035">
    <property type="entry name" value="VWF_A"/>
</dbReference>
<dbReference type="PANTHER" id="PTHR10338">
    <property type="entry name" value="INTER-ALPHA-TRYPSIN INHIBITOR HEAVY CHAIN FAMILY MEMBER"/>
    <property type="match status" value="1"/>
</dbReference>
<dbReference type="Gene3D" id="3.40.50.410">
    <property type="entry name" value="von Willebrand factor, type A domain"/>
    <property type="match status" value="1"/>
</dbReference>
<proteinExistence type="predicted"/>
<comment type="caution">
    <text evidence="3">The sequence shown here is derived from an EMBL/GenBank/DDBJ whole genome shotgun (WGS) entry which is preliminary data.</text>
</comment>
<evidence type="ECO:0000256" key="1">
    <source>
        <dbReference type="SAM" id="SignalP"/>
    </source>
</evidence>
<feature type="chain" id="PRO_5040393838" evidence="1">
    <location>
        <begin position="26"/>
        <end position="252"/>
    </location>
</feature>
<organism evidence="3 4">
    <name type="scientific">Holothuria leucospilota</name>
    <name type="common">Black long sea cucumber</name>
    <name type="synonym">Mertensiothuria leucospilota</name>
    <dbReference type="NCBI Taxonomy" id="206669"/>
    <lineage>
        <taxon>Eukaryota</taxon>
        <taxon>Metazoa</taxon>
        <taxon>Echinodermata</taxon>
        <taxon>Eleutherozoa</taxon>
        <taxon>Echinozoa</taxon>
        <taxon>Holothuroidea</taxon>
        <taxon>Aspidochirotacea</taxon>
        <taxon>Aspidochirotida</taxon>
        <taxon>Holothuriidae</taxon>
        <taxon>Holothuria</taxon>
    </lineage>
</organism>
<accession>A0A9Q1CIZ1</accession>
<dbReference type="InterPro" id="IPR013694">
    <property type="entry name" value="VIT"/>
</dbReference>
<dbReference type="EMBL" id="JAIZAY010000002">
    <property type="protein sequence ID" value="KAJ8046222.1"/>
    <property type="molecule type" value="Genomic_DNA"/>
</dbReference>
<dbReference type="OrthoDB" id="6140415at2759"/>
<dbReference type="PANTHER" id="PTHR10338:SF155">
    <property type="entry name" value="INTER-ALPHA-TRYPSIN INHIBITOR HEAVY CHAIN H6"/>
    <property type="match status" value="1"/>
</dbReference>
<feature type="domain" description="VIT" evidence="2">
    <location>
        <begin position="34"/>
        <end position="151"/>
    </location>
</feature>
<keyword evidence="4" id="KW-1185">Reference proteome</keyword>
<keyword evidence="1" id="KW-0732">Signal</keyword>
<dbReference type="AlphaFoldDB" id="A0A9Q1CIZ1"/>
<feature type="signal peptide" evidence="1">
    <location>
        <begin position="1"/>
        <end position="25"/>
    </location>
</feature>
<dbReference type="Pfam" id="PF13519">
    <property type="entry name" value="VWA_2"/>
    <property type="match status" value="1"/>
</dbReference>
<dbReference type="InterPro" id="IPR036465">
    <property type="entry name" value="vWFA_dom_sf"/>
</dbReference>
<evidence type="ECO:0000259" key="2">
    <source>
        <dbReference type="SMART" id="SM00609"/>
    </source>
</evidence>
<evidence type="ECO:0000313" key="3">
    <source>
        <dbReference type="EMBL" id="KAJ8046222.1"/>
    </source>
</evidence>
<sequence>MASRGNLAAVLAVLCFTLSPRGTFGQFILGAEIISKVTDPPVRDLGDLFIENIAIQSAISSGLASTSVTVRLINKANADGSTSFNILMPLDALISNYTVSAIGEDKYFSSDEASKIFDFEVSERGSNVRLFSVDVTVPAESAMELKLVSNGYFLHRITPQGLSPIAKSTLFVVDTSDSMAGTKLENAQIALRNFIGGMKATDSFNVISFSDVPKSWRRQPVRATSNSKISALNFIENMETGPRGTRNVTCYI</sequence>
<dbReference type="SUPFAM" id="SSF53300">
    <property type="entry name" value="vWA-like"/>
    <property type="match status" value="1"/>
</dbReference>
<dbReference type="SMART" id="SM00609">
    <property type="entry name" value="VIT"/>
    <property type="match status" value="1"/>
</dbReference>
<dbReference type="Proteomes" id="UP001152320">
    <property type="component" value="Chromosome 2"/>
</dbReference>